<evidence type="ECO:0000256" key="2">
    <source>
        <dbReference type="SAM" id="MobiDB-lite"/>
    </source>
</evidence>
<feature type="coiled-coil region" evidence="1">
    <location>
        <begin position="329"/>
        <end position="363"/>
    </location>
</feature>
<gene>
    <name evidence="3" type="ORF">DTER00134_LOCUS16081</name>
</gene>
<keyword evidence="1" id="KW-0175">Coiled coil</keyword>
<accession>A0A7S3R2W2</accession>
<dbReference type="PANTHER" id="PTHR16275">
    <property type="entry name" value="COILED-COIL DOMAIN-CONTAINING PROTEIN 40"/>
    <property type="match status" value="1"/>
</dbReference>
<dbReference type="GO" id="GO:0005737">
    <property type="term" value="C:cytoplasm"/>
    <property type="evidence" value="ECO:0007669"/>
    <property type="project" value="TreeGrafter"/>
</dbReference>
<dbReference type="AlphaFoldDB" id="A0A7S3R2W2"/>
<feature type="coiled-coil region" evidence="1">
    <location>
        <begin position="42"/>
        <end position="76"/>
    </location>
</feature>
<feature type="compositionally biased region" description="Polar residues" evidence="2">
    <location>
        <begin position="1"/>
        <end position="22"/>
    </location>
</feature>
<feature type="coiled-coil region" evidence="1">
    <location>
        <begin position="112"/>
        <end position="167"/>
    </location>
</feature>
<sequence length="912" mass="102328">MTEPTSQQELEQEISNAAASNNEDVRGGAGGAALDPDHPLLARAQRALKKQLENNKLRLDEELREKNIMLNNAKNKRESIGVELYGYQQSLAKLQLQLEQTHQNHQVINKIRLQAEDALQKLRRNISEEDAATKMDRVAVEKQQLELDRLAATLKQVEAYNENMKGEIAVTRRAAYAVEGAVTALEKEKMEQDFRVDTLQENLKGLQQALQLHTTQHEAQVRETRAALETLAEAEAEMESVHFEKKQLVAQWRSSLVAVQKRDEALAEIQNAIREQQQQELNIQAEIAGYKRDIVKQQIQNEQVMAVLRKVEGEAGHVAKNIEGAVEKQERLQEVLLKLTRSLAHTEEQIKRVQAEAKAVNTEQAAIGRAHTKAVQEIRQLEDSMVMTLGDQTTAEKSTLKTTADIRQLKKTIRDEEMGVVNSQNELAKLQVDILNTEAHNTRLAETLKLLDDELREKSMAIEKYELEIKRRNDEIERKTRDIDILNRRLEKLVANLQAGDETGPLEATIKNLQREIDNKNAESEAMQRRWIAGQTELVGLQNENGGLTQTLGRMRSEHTVLVQKRRRLELSLESHQKEIKALGQAAGRLHVELQRVNGLIAQNAGARETLAEANTHLEMQISGDLRDMETEAARMQSQIDDSRGTKRDTLAEIVEVERQIMLWERKLMLEKEMHDAMDPNVGQDVVGEMKREIHRMQLRHAELMRLQEKLVTDLEKALTKRELVAVKGRATAARVKAATSTRGGAALRSSGGAAAQNGGMSLTRGQLDKAVLELERSIKDTEKELGATDVRLAGLEAQRFKLQADATDADGRCQGLRDQEETLKKDLASALAAKYKLLLATSRQQKTAKRYEDMQAGRYRPLVEDPANLDNELAAAGGKLDAVLGLLDALRGAAPQLGPDLDRVLCHVAEV</sequence>
<name>A0A7S3R2W2_DUNTE</name>
<dbReference type="PANTHER" id="PTHR16275:SF8">
    <property type="entry name" value="COILED-COIL DOMAIN-CONTAINING PROTEIN 40"/>
    <property type="match status" value="1"/>
</dbReference>
<reference evidence="3" key="1">
    <citation type="submission" date="2021-01" db="EMBL/GenBank/DDBJ databases">
        <authorList>
            <person name="Corre E."/>
            <person name="Pelletier E."/>
            <person name="Niang G."/>
            <person name="Scheremetjew M."/>
            <person name="Finn R."/>
            <person name="Kale V."/>
            <person name="Holt S."/>
            <person name="Cochrane G."/>
            <person name="Meng A."/>
            <person name="Brown T."/>
            <person name="Cohen L."/>
        </authorList>
    </citation>
    <scope>NUCLEOTIDE SEQUENCE</scope>
    <source>
        <strain evidence="3">CCMP1320</strain>
    </source>
</reference>
<proteinExistence type="predicted"/>
<dbReference type="GO" id="GO:0035082">
    <property type="term" value="P:axoneme assembly"/>
    <property type="evidence" value="ECO:0007669"/>
    <property type="project" value="InterPro"/>
</dbReference>
<feature type="coiled-coil region" evidence="1">
    <location>
        <begin position="448"/>
        <end position="530"/>
    </location>
</feature>
<feature type="coiled-coil region" evidence="1">
    <location>
        <begin position="765"/>
        <end position="799"/>
    </location>
</feature>
<organism evidence="3">
    <name type="scientific">Dunaliella tertiolecta</name>
    <name type="common">Green alga</name>
    <dbReference type="NCBI Taxonomy" id="3047"/>
    <lineage>
        <taxon>Eukaryota</taxon>
        <taxon>Viridiplantae</taxon>
        <taxon>Chlorophyta</taxon>
        <taxon>core chlorophytes</taxon>
        <taxon>Chlorophyceae</taxon>
        <taxon>CS clade</taxon>
        <taxon>Chlamydomonadales</taxon>
        <taxon>Dunaliellaceae</taxon>
        <taxon>Dunaliella</taxon>
    </lineage>
</organism>
<dbReference type="InterPro" id="IPR037386">
    <property type="entry name" value="CCDC40"/>
</dbReference>
<feature type="region of interest" description="Disordered" evidence="2">
    <location>
        <begin position="1"/>
        <end position="36"/>
    </location>
</feature>
<dbReference type="Pfam" id="PF08647">
    <property type="entry name" value="BRE1"/>
    <property type="match status" value="1"/>
</dbReference>
<evidence type="ECO:0008006" key="4">
    <source>
        <dbReference type="Google" id="ProtNLM"/>
    </source>
</evidence>
<evidence type="ECO:0000313" key="3">
    <source>
        <dbReference type="EMBL" id="CAE0501008.1"/>
    </source>
</evidence>
<evidence type="ECO:0000256" key="1">
    <source>
        <dbReference type="SAM" id="Coils"/>
    </source>
</evidence>
<feature type="coiled-coil region" evidence="1">
    <location>
        <begin position="626"/>
        <end position="667"/>
    </location>
</feature>
<protein>
    <recommendedName>
        <fullName evidence="4">Coiled-coil domain-containing protein 40</fullName>
    </recommendedName>
</protein>
<feature type="coiled-coil region" evidence="1">
    <location>
        <begin position="196"/>
        <end position="293"/>
    </location>
</feature>
<dbReference type="EMBL" id="HBIP01026634">
    <property type="protein sequence ID" value="CAE0501008.1"/>
    <property type="molecule type" value="Transcribed_RNA"/>
</dbReference>